<organism evidence="2">
    <name type="scientific">Candidatus Kentrum sp. TUN</name>
    <dbReference type="NCBI Taxonomy" id="2126343"/>
    <lineage>
        <taxon>Bacteria</taxon>
        <taxon>Pseudomonadati</taxon>
        <taxon>Pseudomonadota</taxon>
        <taxon>Gammaproteobacteria</taxon>
        <taxon>Candidatus Kentrum</taxon>
    </lineage>
</organism>
<proteinExistence type="predicted"/>
<dbReference type="EMBL" id="CAADFX010000088">
    <property type="protein sequence ID" value="VFK58733.1"/>
    <property type="molecule type" value="Genomic_DNA"/>
</dbReference>
<gene>
    <name evidence="2" type="ORF">BECKTUN1418D_GA0071000_10888</name>
    <name evidence="3" type="ORF">BECKTUN1418E_GA0071001_10849</name>
    <name evidence="1" type="ORF">BECKTUN1418F_GA0071002_10869</name>
</gene>
<protein>
    <submittedName>
        <fullName evidence="2">Uncharacterized protein</fullName>
    </submittedName>
</protein>
<evidence type="ECO:0000313" key="3">
    <source>
        <dbReference type="EMBL" id="VFK62649.1"/>
    </source>
</evidence>
<dbReference type="EMBL" id="CAADFY010000086">
    <property type="protein sequence ID" value="VFK56363.1"/>
    <property type="molecule type" value="Genomic_DNA"/>
</dbReference>
<accession>A0A450ZY85</accession>
<evidence type="ECO:0000313" key="2">
    <source>
        <dbReference type="EMBL" id="VFK58733.1"/>
    </source>
</evidence>
<evidence type="ECO:0000313" key="1">
    <source>
        <dbReference type="EMBL" id="VFK56363.1"/>
    </source>
</evidence>
<sequence>MDDLSRLLNAKESPTQSQELWMESLVPSGLVRAVGGKTLGNLGEFFYEVTPIGNKLRNAHFQAGEK</sequence>
<reference evidence="2" key="1">
    <citation type="submission" date="2019-02" db="EMBL/GenBank/DDBJ databases">
        <authorList>
            <person name="Gruber-Vodicka R. H."/>
            <person name="Seah K. B. B."/>
        </authorList>
    </citation>
    <scope>NUCLEOTIDE SEQUENCE</scope>
    <source>
        <strain evidence="2">BECK_BY1</strain>
        <strain evidence="3">BECK_BY2</strain>
        <strain evidence="1">BECK_BY3</strain>
    </source>
</reference>
<dbReference type="AlphaFoldDB" id="A0A450ZY85"/>
<dbReference type="EMBL" id="CAADFV010000084">
    <property type="protein sequence ID" value="VFK62649.1"/>
    <property type="molecule type" value="Genomic_DNA"/>
</dbReference>
<name>A0A450ZY85_9GAMM</name>